<dbReference type="Proteomes" id="UP001140949">
    <property type="component" value="Unassembled WGS sequence"/>
</dbReference>
<name>A0AAX6EWM9_IRIPA</name>
<proteinExistence type="predicted"/>
<evidence type="ECO:0000256" key="1">
    <source>
        <dbReference type="SAM" id="MobiDB-lite"/>
    </source>
</evidence>
<dbReference type="AlphaFoldDB" id="A0AAX6EWM9"/>
<evidence type="ECO:0000313" key="3">
    <source>
        <dbReference type="Proteomes" id="UP001140949"/>
    </source>
</evidence>
<keyword evidence="3" id="KW-1185">Reference proteome</keyword>
<dbReference type="Pfam" id="PF14009">
    <property type="entry name" value="PADRE"/>
    <property type="match status" value="1"/>
</dbReference>
<sequence length="170" mass="18911">MGNCQAAEAATVLIQHPCGRVERIYCSLTANQVMTSNPGHYVAVIVTSKTTTAPVKYLKLLRPDDTLHLGYVYRLVSFQEVLKEFATKKHVKLSRLLVGNKEEKTRRPKRGEGEEGIRMDNNPEISSAQVDAEEEEERSSGTVHSGPVPRPGQWRPALQSIAETGSYTYI</sequence>
<protein>
    <submittedName>
        <fullName evidence="2">Uncharacterized protein</fullName>
    </submittedName>
</protein>
<accession>A0AAX6EWM9</accession>
<dbReference type="InterPro" id="IPR025322">
    <property type="entry name" value="PADRE_dom"/>
</dbReference>
<feature type="compositionally biased region" description="Basic and acidic residues" evidence="1">
    <location>
        <begin position="102"/>
        <end position="118"/>
    </location>
</feature>
<evidence type="ECO:0000313" key="2">
    <source>
        <dbReference type="EMBL" id="KAJ6808279.1"/>
    </source>
</evidence>
<gene>
    <name evidence="2" type="ORF">M6B38_166425</name>
</gene>
<feature type="region of interest" description="Disordered" evidence="1">
    <location>
        <begin position="102"/>
        <end position="170"/>
    </location>
</feature>
<dbReference type="EMBL" id="JANAVB010033419">
    <property type="protein sequence ID" value="KAJ6808279.1"/>
    <property type="molecule type" value="Genomic_DNA"/>
</dbReference>
<feature type="compositionally biased region" description="Polar residues" evidence="1">
    <location>
        <begin position="161"/>
        <end position="170"/>
    </location>
</feature>
<dbReference type="PANTHER" id="PTHR33413:SF1">
    <property type="entry name" value="EXPRESSED PROTEIN"/>
    <property type="match status" value="1"/>
</dbReference>
<comment type="caution">
    <text evidence="2">The sequence shown here is derived from an EMBL/GenBank/DDBJ whole genome shotgun (WGS) entry which is preliminary data.</text>
</comment>
<organism evidence="2 3">
    <name type="scientific">Iris pallida</name>
    <name type="common">Sweet iris</name>
    <dbReference type="NCBI Taxonomy" id="29817"/>
    <lineage>
        <taxon>Eukaryota</taxon>
        <taxon>Viridiplantae</taxon>
        <taxon>Streptophyta</taxon>
        <taxon>Embryophyta</taxon>
        <taxon>Tracheophyta</taxon>
        <taxon>Spermatophyta</taxon>
        <taxon>Magnoliopsida</taxon>
        <taxon>Liliopsida</taxon>
        <taxon>Asparagales</taxon>
        <taxon>Iridaceae</taxon>
        <taxon>Iridoideae</taxon>
        <taxon>Irideae</taxon>
        <taxon>Iris</taxon>
    </lineage>
</organism>
<dbReference type="PANTHER" id="PTHR33413">
    <property type="entry name" value="EXPRESSED PROTEIN"/>
    <property type="match status" value="1"/>
</dbReference>
<reference evidence="2" key="2">
    <citation type="submission" date="2023-04" db="EMBL/GenBank/DDBJ databases">
        <authorList>
            <person name="Bruccoleri R.E."/>
            <person name="Oakeley E.J."/>
            <person name="Faust A.-M."/>
            <person name="Dessus-Babus S."/>
            <person name="Altorfer M."/>
            <person name="Burckhardt D."/>
            <person name="Oertli M."/>
            <person name="Naumann U."/>
            <person name="Petersen F."/>
            <person name="Wong J."/>
        </authorList>
    </citation>
    <scope>NUCLEOTIDE SEQUENCE</scope>
    <source>
        <strain evidence="2">GSM-AAB239-AS_SAM_17_03QT</strain>
        <tissue evidence="2">Leaf</tissue>
    </source>
</reference>
<reference evidence="2" key="1">
    <citation type="journal article" date="2023" name="GigaByte">
        <title>Genome assembly of the bearded iris, Iris pallida Lam.</title>
        <authorList>
            <person name="Bruccoleri R.E."/>
            <person name="Oakeley E.J."/>
            <person name="Faust A.M.E."/>
            <person name="Altorfer M."/>
            <person name="Dessus-Babus S."/>
            <person name="Burckhardt D."/>
            <person name="Oertli M."/>
            <person name="Naumann U."/>
            <person name="Petersen F."/>
            <person name="Wong J."/>
        </authorList>
    </citation>
    <scope>NUCLEOTIDE SEQUENCE</scope>
    <source>
        <strain evidence="2">GSM-AAB239-AS_SAM_17_03QT</strain>
    </source>
</reference>